<dbReference type="SUPFAM" id="SSF64438">
    <property type="entry name" value="CNF1/YfiH-like putative cysteine hydrolases"/>
    <property type="match status" value="1"/>
</dbReference>
<keyword evidence="1 3" id="KW-0145">Chemotaxis</keyword>
<evidence type="ECO:0000313" key="5">
    <source>
        <dbReference type="Proteomes" id="UP001596143"/>
    </source>
</evidence>
<dbReference type="InterPro" id="IPR005659">
    <property type="entry name" value="Chemorcpt_Glu_NH3ase_CheD"/>
</dbReference>
<reference evidence="5" key="1">
    <citation type="journal article" date="2019" name="Int. J. Syst. Evol. Microbiol.">
        <title>The Global Catalogue of Microorganisms (GCM) 10K type strain sequencing project: providing services to taxonomists for standard genome sequencing and annotation.</title>
        <authorList>
            <consortium name="The Broad Institute Genomics Platform"/>
            <consortium name="The Broad Institute Genome Sequencing Center for Infectious Disease"/>
            <person name="Wu L."/>
            <person name="Ma J."/>
        </authorList>
    </citation>
    <scope>NUCLEOTIDE SEQUENCE [LARGE SCALE GENOMIC DNA]</scope>
    <source>
        <strain evidence="5">CGMCC 1.15790</strain>
    </source>
</reference>
<dbReference type="InterPro" id="IPR038592">
    <property type="entry name" value="CheD-like_sf"/>
</dbReference>
<evidence type="ECO:0000256" key="1">
    <source>
        <dbReference type="ARBA" id="ARBA00022500"/>
    </source>
</evidence>
<dbReference type="Gene3D" id="3.30.1330.200">
    <property type="match status" value="1"/>
</dbReference>
<name>A0ABW0U750_9BACI</name>
<dbReference type="PANTHER" id="PTHR35147">
    <property type="entry name" value="CHEMORECEPTOR GLUTAMINE DEAMIDASE CHED-RELATED"/>
    <property type="match status" value="1"/>
</dbReference>
<comment type="similarity">
    <text evidence="3">Belongs to the CheD family.</text>
</comment>
<accession>A0ABW0U750</accession>
<dbReference type="EMBL" id="JBHSPF010000018">
    <property type="protein sequence ID" value="MFC5628105.1"/>
    <property type="molecule type" value="Genomic_DNA"/>
</dbReference>
<comment type="caution">
    <text evidence="4">The sequence shown here is derived from an EMBL/GenBank/DDBJ whole genome shotgun (WGS) entry which is preliminary data.</text>
</comment>
<gene>
    <name evidence="3" type="primary">cheD</name>
    <name evidence="4" type="ORF">ACFPTR_04250</name>
</gene>
<organism evidence="4 5">
    <name type="scientific">Aliibacillus thermotolerans</name>
    <dbReference type="NCBI Taxonomy" id="1834418"/>
    <lineage>
        <taxon>Bacteria</taxon>
        <taxon>Bacillati</taxon>
        <taxon>Bacillota</taxon>
        <taxon>Bacilli</taxon>
        <taxon>Bacillales</taxon>
        <taxon>Bacillaceae</taxon>
        <taxon>Aliibacillus</taxon>
    </lineage>
</organism>
<dbReference type="InterPro" id="IPR011324">
    <property type="entry name" value="Cytotoxic_necrot_fac-like_cat"/>
</dbReference>
<evidence type="ECO:0000256" key="2">
    <source>
        <dbReference type="ARBA" id="ARBA00022801"/>
    </source>
</evidence>
<evidence type="ECO:0000256" key="3">
    <source>
        <dbReference type="HAMAP-Rule" id="MF_01440"/>
    </source>
</evidence>
<dbReference type="EC" id="3.5.1.44" evidence="3"/>
<protein>
    <recommendedName>
        <fullName evidence="3">Probable chemoreceptor glutamine deamidase CheD</fullName>
        <ecNumber evidence="3">3.5.1.44</ecNumber>
    </recommendedName>
</protein>
<dbReference type="HAMAP" id="MF_01440">
    <property type="entry name" value="CheD"/>
    <property type="match status" value="1"/>
</dbReference>
<dbReference type="CDD" id="cd16352">
    <property type="entry name" value="CheD"/>
    <property type="match status" value="1"/>
</dbReference>
<sequence length="170" mass="18545">MTRLPLHDANHIVKVGMADWKIAVAPDLIRTSGLGSCVGVVLYDSMKKIAALAHIMLPDSSLARNKAMNRAKFADTALEDVIVALQKKGSDKRRLQAKMAGGAQMFSFSSGNDLMRIGPRNREAIVKILSSYHIPILAEDTGGNKGRTITFHTETGELHIRTIHEGETII</sequence>
<dbReference type="RefSeq" id="WP_270897982.1">
    <property type="nucleotide sequence ID" value="NZ_JBHSPF010000018.1"/>
</dbReference>
<keyword evidence="5" id="KW-1185">Reference proteome</keyword>
<keyword evidence="2 3" id="KW-0378">Hydrolase</keyword>
<comment type="function">
    <text evidence="3">Probably deamidates glutamine residues to glutamate on methyl-accepting chemotaxis receptors (MCPs), playing an important role in chemotaxis.</text>
</comment>
<evidence type="ECO:0000313" key="4">
    <source>
        <dbReference type="EMBL" id="MFC5628105.1"/>
    </source>
</evidence>
<dbReference type="Pfam" id="PF03975">
    <property type="entry name" value="CheD"/>
    <property type="match status" value="1"/>
</dbReference>
<comment type="catalytic activity">
    <reaction evidence="3">
        <text>L-glutaminyl-[protein] + H2O = L-glutamyl-[protein] + NH4(+)</text>
        <dbReference type="Rhea" id="RHEA:16441"/>
        <dbReference type="Rhea" id="RHEA-COMP:10207"/>
        <dbReference type="Rhea" id="RHEA-COMP:10208"/>
        <dbReference type="ChEBI" id="CHEBI:15377"/>
        <dbReference type="ChEBI" id="CHEBI:28938"/>
        <dbReference type="ChEBI" id="CHEBI:29973"/>
        <dbReference type="ChEBI" id="CHEBI:30011"/>
        <dbReference type="EC" id="3.5.1.44"/>
    </reaction>
</comment>
<dbReference type="Proteomes" id="UP001596143">
    <property type="component" value="Unassembled WGS sequence"/>
</dbReference>
<proteinExistence type="inferred from homology"/>
<dbReference type="PANTHER" id="PTHR35147:SF1">
    <property type="entry name" value="CHEMORECEPTOR GLUTAMINE DEAMIDASE CHED-RELATED"/>
    <property type="match status" value="1"/>
</dbReference>